<reference evidence="11 12" key="1">
    <citation type="journal article" date="2019" name="Nat. Microbiol.">
        <title>Mediterranean grassland soil C-N compound turnover is dependent on rainfall and depth, and is mediated by genomically divergent microorganisms.</title>
        <authorList>
            <person name="Diamond S."/>
            <person name="Andeer P.F."/>
            <person name="Li Z."/>
            <person name="Crits-Christoph A."/>
            <person name="Burstein D."/>
            <person name="Anantharaman K."/>
            <person name="Lane K.R."/>
            <person name="Thomas B.C."/>
            <person name="Pan C."/>
            <person name="Northen T.R."/>
            <person name="Banfield J.F."/>
        </authorList>
    </citation>
    <scope>NUCLEOTIDE SEQUENCE [LARGE SCALE GENOMIC DNA]</scope>
    <source>
        <strain evidence="11">WS_2</strain>
    </source>
</reference>
<evidence type="ECO:0000256" key="3">
    <source>
        <dbReference type="ARBA" id="ARBA00022729"/>
    </source>
</evidence>
<dbReference type="InterPro" id="IPR028994">
    <property type="entry name" value="Integrin_alpha_N"/>
</dbReference>
<feature type="domain" description="Peptidase S8/S53" evidence="10">
    <location>
        <begin position="188"/>
        <end position="463"/>
    </location>
</feature>
<dbReference type="PRINTS" id="PR00723">
    <property type="entry name" value="SUBTILISIN"/>
</dbReference>
<dbReference type="PANTHER" id="PTHR43399:SF4">
    <property type="entry name" value="CELL WALL-ASSOCIATED PROTEASE"/>
    <property type="match status" value="1"/>
</dbReference>
<dbReference type="PROSITE" id="PS51892">
    <property type="entry name" value="SUBTILASE"/>
    <property type="match status" value="1"/>
</dbReference>
<evidence type="ECO:0000256" key="1">
    <source>
        <dbReference type="ARBA" id="ARBA00011073"/>
    </source>
</evidence>
<feature type="signal peptide" evidence="9">
    <location>
        <begin position="1"/>
        <end position="23"/>
    </location>
</feature>
<evidence type="ECO:0000313" key="11">
    <source>
        <dbReference type="EMBL" id="TMQ50186.1"/>
    </source>
</evidence>
<dbReference type="InterPro" id="IPR022398">
    <property type="entry name" value="Peptidase_S8_His-AS"/>
</dbReference>
<feature type="active site" description="Charge relay system" evidence="6">
    <location>
        <position position="195"/>
    </location>
</feature>
<dbReference type="GO" id="GO:0006508">
    <property type="term" value="P:proteolysis"/>
    <property type="evidence" value="ECO:0007669"/>
    <property type="project" value="UniProtKB-KW"/>
</dbReference>
<dbReference type="Pfam" id="PF13517">
    <property type="entry name" value="FG-GAP_3"/>
    <property type="match status" value="1"/>
</dbReference>
<dbReference type="SUPFAM" id="SSF69318">
    <property type="entry name" value="Integrin alpha N-terminal domain"/>
    <property type="match status" value="1"/>
</dbReference>
<evidence type="ECO:0000256" key="2">
    <source>
        <dbReference type="ARBA" id="ARBA00022670"/>
    </source>
</evidence>
<evidence type="ECO:0000256" key="5">
    <source>
        <dbReference type="ARBA" id="ARBA00022825"/>
    </source>
</evidence>
<dbReference type="SUPFAM" id="SSF52743">
    <property type="entry name" value="Subtilisin-like"/>
    <property type="match status" value="1"/>
</dbReference>
<dbReference type="InterPro" id="IPR023828">
    <property type="entry name" value="Peptidase_S8_Ser-AS"/>
</dbReference>
<dbReference type="EMBL" id="VBOS01000422">
    <property type="protein sequence ID" value="TMQ50186.1"/>
    <property type="molecule type" value="Genomic_DNA"/>
</dbReference>
<dbReference type="PROSITE" id="PS00138">
    <property type="entry name" value="SUBTILASE_SER"/>
    <property type="match status" value="1"/>
</dbReference>
<dbReference type="PROSITE" id="PS00137">
    <property type="entry name" value="SUBTILASE_HIS"/>
    <property type="match status" value="1"/>
</dbReference>
<comment type="similarity">
    <text evidence="1 6 7">Belongs to the peptidase S8 family.</text>
</comment>
<dbReference type="InterPro" id="IPR013517">
    <property type="entry name" value="FG-GAP"/>
</dbReference>
<evidence type="ECO:0000313" key="12">
    <source>
        <dbReference type="Proteomes" id="UP000317716"/>
    </source>
</evidence>
<keyword evidence="5 6" id="KW-0720">Serine protease</keyword>
<evidence type="ECO:0000256" key="7">
    <source>
        <dbReference type="RuleBase" id="RU003355"/>
    </source>
</evidence>
<accession>A0A538SFP2</accession>
<keyword evidence="3 9" id="KW-0732">Signal</keyword>
<proteinExistence type="inferred from homology"/>
<organism evidence="11 12">
    <name type="scientific">Eiseniibacteriota bacterium</name>
    <dbReference type="NCBI Taxonomy" id="2212470"/>
    <lineage>
        <taxon>Bacteria</taxon>
        <taxon>Candidatus Eiseniibacteriota</taxon>
    </lineage>
</organism>
<evidence type="ECO:0000259" key="10">
    <source>
        <dbReference type="Pfam" id="PF00082"/>
    </source>
</evidence>
<dbReference type="GO" id="GO:0004252">
    <property type="term" value="F:serine-type endopeptidase activity"/>
    <property type="evidence" value="ECO:0007669"/>
    <property type="project" value="UniProtKB-UniRule"/>
</dbReference>
<feature type="chain" id="PRO_5021976567" description="Peptidase S8/S53 domain-containing protein" evidence="9">
    <location>
        <begin position="24"/>
        <end position="961"/>
    </location>
</feature>
<dbReference type="Pfam" id="PF00082">
    <property type="entry name" value="Peptidase_S8"/>
    <property type="match status" value="1"/>
</dbReference>
<evidence type="ECO:0000256" key="9">
    <source>
        <dbReference type="SAM" id="SignalP"/>
    </source>
</evidence>
<dbReference type="InterPro" id="IPR015500">
    <property type="entry name" value="Peptidase_S8_subtilisin-rel"/>
</dbReference>
<keyword evidence="4 6" id="KW-0378">Hydrolase</keyword>
<dbReference type="InterPro" id="IPR051048">
    <property type="entry name" value="Peptidase_S8/S53_subtilisin"/>
</dbReference>
<dbReference type="AlphaFoldDB" id="A0A538SFP2"/>
<evidence type="ECO:0000256" key="6">
    <source>
        <dbReference type="PROSITE-ProRule" id="PRU01240"/>
    </source>
</evidence>
<dbReference type="Proteomes" id="UP000317716">
    <property type="component" value="Unassembled WGS sequence"/>
</dbReference>
<dbReference type="InterPro" id="IPR036852">
    <property type="entry name" value="Peptidase_S8/S53_dom_sf"/>
</dbReference>
<evidence type="ECO:0000256" key="8">
    <source>
        <dbReference type="SAM" id="MobiDB-lite"/>
    </source>
</evidence>
<feature type="active site" description="Charge relay system" evidence="6">
    <location>
        <position position="444"/>
    </location>
</feature>
<comment type="caution">
    <text evidence="11">The sequence shown here is derived from an EMBL/GenBank/DDBJ whole genome shotgun (WGS) entry which is preliminary data.</text>
</comment>
<dbReference type="InterPro" id="IPR000209">
    <property type="entry name" value="Peptidase_S8/S53_dom"/>
</dbReference>
<dbReference type="Gene3D" id="3.40.50.200">
    <property type="entry name" value="Peptidase S8/S53 domain"/>
    <property type="match status" value="1"/>
</dbReference>
<feature type="active site" description="Charge relay system" evidence="6">
    <location>
        <position position="273"/>
    </location>
</feature>
<name>A0A538SFP2_UNCEI</name>
<keyword evidence="2 6" id="KW-0645">Protease</keyword>
<dbReference type="PROSITE" id="PS00136">
    <property type="entry name" value="SUBTILASE_ASP"/>
    <property type="match status" value="1"/>
</dbReference>
<feature type="region of interest" description="Disordered" evidence="8">
    <location>
        <begin position="921"/>
        <end position="950"/>
    </location>
</feature>
<protein>
    <recommendedName>
        <fullName evidence="10">Peptidase S8/S53 domain-containing protein</fullName>
    </recommendedName>
</protein>
<dbReference type="InterPro" id="IPR023827">
    <property type="entry name" value="Peptidase_S8_Asp-AS"/>
</dbReference>
<gene>
    <name evidence="11" type="ORF">E6K72_11690</name>
</gene>
<dbReference type="PANTHER" id="PTHR43399">
    <property type="entry name" value="SUBTILISIN-RELATED"/>
    <property type="match status" value="1"/>
</dbReference>
<sequence length="961" mass="98940">MTPSRPSLLVLGFALFSAGQAQALNLPVRYPDREAITAPSYRGDALLITLTPAASRQARIARPAGAGESALPAARSLGLPAVDRIAQAMRGARFQRVFPGESPPAAGSDEPDFGAFFRVLLPTGTVLEDALERFRTLPEVAAAEPIAVLQGSTTPHDSLWAESWWFQQTPTGGVHAPEAWDITTGDTSIVVAIIDSGVELDHPDLGGTELGLRGQLWTNWAEAGGIPDYDDDGNGYVDDVAGWDFVDLTTDTGVTDGEDWATPDNDPSDFSGHGTRVAGLVGAITNNEIGASGTAWKVRLMPLRVMWSGSSLVSCGVTLVDMSYAAAAICYATRMGASVINCSFATTNEGDLFAAATAAIRAGVTIVCAAGNTGQLHELQSRDDVLAVGSSDVYDQVSSFSLVGDFVDLVAPGESIVSTSVLHTDPIFGCIVLGSGYEDGGGTSYSAPLVSGTVALVQARRRALGLAPLGAQTMVFRIRESADDISAANPGLTGYGTGRLNMLRALTNPPTSYARRGVGAVNGPAVVLSTRSGRPRMVFTTLERKVVMLDAQTADTIATAAIPAASARQLASADMGGGYGVCFFAGLQNGKVAGFDAGLAPLPGWPVAGAGPFHRMDGGPALGDLDGDGVLEVVCGSDDGGIWAWHMNGTLVSGFPVSSGTQSLSGPVALGDLDGQPGVEIVAANRDGHLHVFLGDGNEMPGWPVAVVGTGAPILLALGRETVPTVVVPAGSTVKGYSAGGVPRFNFPWSGTAQDAAAGDLDADGVDEIVVAFSTPNKIVALDSLGSLVLNRGWPYDLAAAPAGPVLVGPLQPGPALGVYVYAGATQVALSDSAVALREFPKPGGAGVSPTLAELDGDGRTELIAGTQDSVLYVYDAGPNTWGSGNNPWGTQRANFARTGNRLYAPPIGTLDDLPPQAAASFRADSIAGGQLGRALPDPDDDPQRHPRRLRERCALRSAGA</sequence>
<evidence type="ECO:0000256" key="4">
    <source>
        <dbReference type="ARBA" id="ARBA00022801"/>
    </source>
</evidence>